<gene>
    <name evidence="4" type="ORF">MAPG_09473</name>
</gene>
<dbReference type="SMART" id="SM00248">
    <property type="entry name" value="ANK"/>
    <property type="match status" value="12"/>
</dbReference>
<dbReference type="Pfam" id="PF14420">
    <property type="entry name" value="Clr5"/>
    <property type="match status" value="1"/>
</dbReference>
<reference evidence="6" key="1">
    <citation type="submission" date="2010-05" db="EMBL/GenBank/DDBJ databases">
        <title>The genome sequence of Magnaporthe poae strain ATCC 64411.</title>
        <authorList>
            <person name="Ma L.-J."/>
            <person name="Dead R."/>
            <person name="Young S."/>
            <person name="Zeng Q."/>
            <person name="Koehrsen M."/>
            <person name="Alvarado L."/>
            <person name="Berlin A."/>
            <person name="Chapman S.B."/>
            <person name="Chen Z."/>
            <person name="Freedman E."/>
            <person name="Gellesch M."/>
            <person name="Goldberg J."/>
            <person name="Griggs A."/>
            <person name="Gujja S."/>
            <person name="Heilman E.R."/>
            <person name="Heiman D."/>
            <person name="Hepburn T."/>
            <person name="Howarth C."/>
            <person name="Jen D."/>
            <person name="Larson L."/>
            <person name="Mehta T."/>
            <person name="Neiman D."/>
            <person name="Pearson M."/>
            <person name="Roberts A."/>
            <person name="Saif S."/>
            <person name="Shea T."/>
            <person name="Shenoy N."/>
            <person name="Sisk P."/>
            <person name="Stolte C."/>
            <person name="Sykes S."/>
            <person name="Walk T."/>
            <person name="White J."/>
            <person name="Yandava C."/>
            <person name="Haas B."/>
            <person name="Nusbaum C."/>
            <person name="Birren B."/>
        </authorList>
    </citation>
    <scope>NUCLEOTIDE SEQUENCE [LARGE SCALE GENOMIC DNA]</scope>
    <source>
        <strain evidence="6">ATCC 64411 / 73-15</strain>
    </source>
</reference>
<dbReference type="OrthoDB" id="539213at2759"/>
<dbReference type="InterPro" id="IPR051616">
    <property type="entry name" value="Cul2-RING_E3_ligase_SR"/>
</dbReference>
<proteinExistence type="predicted"/>
<dbReference type="PROSITE" id="PS50088">
    <property type="entry name" value="ANK_REPEAT"/>
    <property type="match status" value="4"/>
</dbReference>
<feature type="region of interest" description="Disordered" evidence="2">
    <location>
        <begin position="111"/>
        <end position="133"/>
    </location>
</feature>
<feature type="domain" description="Clr5" evidence="3">
    <location>
        <begin position="8"/>
        <end position="67"/>
    </location>
</feature>
<feature type="repeat" description="ANK" evidence="1">
    <location>
        <begin position="477"/>
        <end position="509"/>
    </location>
</feature>
<dbReference type="OMA" id="VNAPPCI"/>
<feature type="repeat" description="ANK" evidence="1">
    <location>
        <begin position="873"/>
        <end position="905"/>
    </location>
</feature>
<keyword evidence="1" id="KW-0040">ANK repeat</keyword>
<dbReference type="PANTHER" id="PTHR46224">
    <property type="entry name" value="ANKYRIN REPEAT FAMILY PROTEIN"/>
    <property type="match status" value="1"/>
</dbReference>
<evidence type="ECO:0000259" key="3">
    <source>
        <dbReference type="Pfam" id="PF14420"/>
    </source>
</evidence>
<dbReference type="Pfam" id="PF00023">
    <property type="entry name" value="Ank"/>
    <property type="match status" value="1"/>
</dbReference>
<dbReference type="Gene3D" id="1.25.40.20">
    <property type="entry name" value="Ankyrin repeat-containing domain"/>
    <property type="match status" value="4"/>
</dbReference>
<accession>A0A0C4EA19</accession>
<dbReference type="AlphaFoldDB" id="A0A0C4EA19"/>
<reference evidence="5" key="4">
    <citation type="journal article" date="2015" name="G3 (Bethesda)">
        <title>Genome sequences of three phytopathogenic species of the Magnaporthaceae family of fungi.</title>
        <authorList>
            <person name="Okagaki L.H."/>
            <person name="Nunes C.C."/>
            <person name="Sailsbery J."/>
            <person name="Clay B."/>
            <person name="Brown D."/>
            <person name="John T."/>
            <person name="Oh Y."/>
            <person name="Young N."/>
            <person name="Fitzgerald M."/>
            <person name="Haas B.J."/>
            <person name="Zeng Q."/>
            <person name="Young S."/>
            <person name="Adiconis X."/>
            <person name="Fan L."/>
            <person name="Levin J.Z."/>
            <person name="Mitchell T.K."/>
            <person name="Okubara P.A."/>
            <person name="Farman M.L."/>
            <person name="Kohn L.M."/>
            <person name="Birren B."/>
            <person name="Ma L.-J."/>
            <person name="Dean R.A."/>
        </authorList>
    </citation>
    <scope>NUCLEOTIDE SEQUENCE</scope>
    <source>
        <strain evidence="5">ATCC 64411 / 73-15</strain>
    </source>
</reference>
<evidence type="ECO:0000256" key="2">
    <source>
        <dbReference type="SAM" id="MobiDB-lite"/>
    </source>
</evidence>
<evidence type="ECO:0000313" key="4">
    <source>
        <dbReference type="EMBL" id="KLU90948.1"/>
    </source>
</evidence>
<name>A0A0C4EA19_MAGP6</name>
<dbReference type="PANTHER" id="PTHR46224:SF6">
    <property type="entry name" value="ANKYRIN REPEAT FAMILY PROTEIN"/>
    <property type="match status" value="1"/>
</dbReference>
<evidence type="ECO:0000313" key="5">
    <source>
        <dbReference type="EnsemblFungi" id="MAPG_09473T0"/>
    </source>
</evidence>
<dbReference type="VEuPathDB" id="FungiDB:MAPG_09473"/>
<dbReference type="InterPro" id="IPR002110">
    <property type="entry name" value="Ankyrin_rpt"/>
</dbReference>
<dbReference type="InterPro" id="IPR025676">
    <property type="entry name" value="Clr5_dom"/>
</dbReference>
<dbReference type="Pfam" id="PF13606">
    <property type="entry name" value="Ank_3"/>
    <property type="match status" value="1"/>
</dbReference>
<dbReference type="Pfam" id="PF12796">
    <property type="entry name" value="Ank_2"/>
    <property type="match status" value="1"/>
</dbReference>
<dbReference type="InterPro" id="IPR036770">
    <property type="entry name" value="Ankyrin_rpt-contain_sf"/>
</dbReference>
<dbReference type="SUPFAM" id="SSF48403">
    <property type="entry name" value="Ankyrin repeat"/>
    <property type="match status" value="2"/>
</dbReference>
<dbReference type="STRING" id="644358.A0A0C4EA19"/>
<protein>
    <recommendedName>
        <fullName evidence="3">Clr5 domain-containing protein</fullName>
    </recommendedName>
</protein>
<feature type="repeat" description="ANK" evidence="1">
    <location>
        <begin position="1096"/>
        <end position="1128"/>
    </location>
</feature>
<dbReference type="EMBL" id="GL876976">
    <property type="protein sequence ID" value="KLU90948.1"/>
    <property type="molecule type" value="Genomic_DNA"/>
</dbReference>
<evidence type="ECO:0000256" key="1">
    <source>
        <dbReference type="PROSITE-ProRule" id="PRU00023"/>
    </source>
</evidence>
<dbReference type="EMBL" id="ADBL01002420">
    <property type="status" value="NOT_ANNOTATED_CDS"/>
    <property type="molecule type" value="Genomic_DNA"/>
</dbReference>
<reference evidence="4" key="2">
    <citation type="submission" date="2010-05" db="EMBL/GenBank/DDBJ databases">
        <title>The Genome Sequence of Magnaporthe poae strain ATCC 64411.</title>
        <authorList>
            <consortium name="The Broad Institute Genome Sequencing Platform"/>
            <consortium name="Broad Institute Genome Sequencing Center for Infectious Disease"/>
            <person name="Ma L.-J."/>
            <person name="Dead R."/>
            <person name="Young S."/>
            <person name="Zeng Q."/>
            <person name="Koehrsen M."/>
            <person name="Alvarado L."/>
            <person name="Berlin A."/>
            <person name="Chapman S.B."/>
            <person name="Chen Z."/>
            <person name="Freedman E."/>
            <person name="Gellesch M."/>
            <person name="Goldberg J."/>
            <person name="Griggs A."/>
            <person name="Gujja S."/>
            <person name="Heilman E.R."/>
            <person name="Heiman D."/>
            <person name="Hepburn T."/>
            <person name="Howarth C."/>
            <person name="Jen D."/>
            <person name="Larson L."/>
            <person name="Mehta T."/>
            <person name="Neiman D."/>
            <person name="Pearson M."/>
            <person name="Roberts A."/>
            <person name="Saif S."/>
            <person name="Shea T."/>
            <person name="Shenoy N."/>
            <person name="Sisk P."/>
            <person name="Stolte C."/>
            <person name="Sykes S."/>
            <person name="Walk T."/>
            <person name="White J."/>
            <person name="Yandava C."/>
            <person name="Haas B."/>
            <person name="Nusbaum C."/>
            <person name="Birren B."/>
        </authorList>
    </citation>
    <scope>NUCLEOTIDE SEQUENCE</scope>
    <source>
        <strain evidence="4">ATCC 64411</strain>
    </source>
</reference>
<sequence>MALPAKISDEQWRTVEPRIKELFQQHVPLRCKSGRRKTISEILQQDQGLTITVSQLEAKLREWNVAKKLRLSEWKLVMPRLDRLESKGIEYRLLLAGQEIKKTAIQRARRTLGGKTSADEPQAPGALQATNESQARQVSIMVRGDGDDWIPYESSEARMTREPSPRPTLGQESGLVPGDLAMPAPDADALDCVSPSALMQTAIIRHASHSGPFDSYAFDLHHFSSPNMQELCTPAVSGALASTALIDDFFDLGLASLHGTLPNINLASPSLSFLNSPVLTAWHGDPNFGGDIPTDSLSPISRPAFMHSPNLLHIILEHAARLAIPRSIGSSVRIARSRDVRLHPPLPAVEELMDRLLSLLPGKEAEQITSSGAAAADPGSTIRTALLNSIVNNFAGMQDIPTASILAALRCDAQMRSELFEHLRGSSQRLAKTIADNLFRTAVEACDVDAAKLLIAAGTGKPYAIQPNDIVCLFHDNTYTPLELAALHNSVDMVDALLLCGADPNLSRYIGRDAIKGKGALERAISGRVDMQLVQALIKHGAKVYSSFIGSTARHPEPGLLPALLGRLPATAHRELCERSLNTPSSREEPSPLVNIVECQSSEDAIAAVRLLIGLCAAACCGTCTVDYSDEFTRALVHAARYGNLELCRLLVQHKIKANALVLSAAIRGRRSDVVHFVLEQGVGFDEPASAVHVYPFFDSRYTTSEHAPTTPLAEAIRVHNHPLAKAFEGLGAWRMLRENASHFEAAANAAAEVNDAEYLARILAAGPHFPGHCLAWPLVGAIRGGNTQAAIILLDAGAGTDTLTHHNGVHHVHILAEAMKQRKKGLVYALLESDIQIDPISEPHTMEEVALWGDASLTKDLIRMGVDVNGGRTTTPLIEAVKSKNSDLIRFLLAKGANPNKKAILRLPPTSAFRVAINLADEESVDLFLSWGADPADEDLFNGGIKDGRSLKLLLTAFTSRHPRGLPGFGAGPLIWAVEDKNLGALDALLAAGMDPNGFYGPREYLRSTRVVTMTPLGFAIQHCGEDLTALRVLIGAGADVNCMAAMRTWGTSYTEMSVRIESALLVAIRFRKAAVAHLLLESGADVNHATRLGVKRTPLQAACEIGASSLVKLLLEWGADVDAPPARRGGGTALQLAAKGGYIRIVELLLSLGASVHAKPSRAIGRSALEGAAEHGRLKMLGVLWAAGGAGFPDDEIQRAIGYAEKGGHKGCADYIKWLWVTQAASRGLPQE</sequence>
<evidence type="ECO:0000313" key="6">
    <source>
        <dbReference type="Proteomes" id="UP000011715"/>
    </source>
</evidence>
<dbReference type="EnsemblFungi" id="MAPG_09473T0">
    <property type="protein sequence ID" value="MAPG_09473T0"/>
    <property type="gene ID" value="MAPG_09473"/>
</dbReference>
<keyword evidence="6" id="KW-1185">Reference proteome</keyword>
<feature type="repeat" description="ANK" evidence="1">
    <location>
        <begin position="1131"/>
        <end position="1163"/>
    </location>
</feature>
<dbReference type="eggNOG" id="KOG4177">
    <property type="taxonomic scope" value="Eukaryota"/>
</dbReference>
<organism evidence="5 6">
    <name type="scientific">Magnaporthiopsis poae (strain ATCC 64411 / 73-15)</name>
    <name type="common">Kentucky bluegrass fungus</name>
    <name type="synonym">Magnaporthe poae</name>
    <dbReference type="NCBI Taxonomy" id="644358"/>
    <lineage>
        <taxon>Eukaryota</taxon>
        <taxon>Fungi</taxon>
        <taxon>Dikarya</taxon>
        <taxon>Ascomycota</taxon>
        <taxon>Pezizomycotina</taxon>
        <taxon>Sordariomycetes</taxon>
        <taxon>Sordariomycetidae</taxon>
        <taxon>Magnaporthales</taxon>
        <taxon>Magnaporthaceae</taxon>
        <taxon>Magnaporthiopsis</taxon>
    </lineage>
</organism>
<dbReference type="Proteomes" id="UP000011715">
    <property type="component" value="Unassembled WGS sequence"/>
</dbReference>
<reference evidence="5" key="5">
    <citation type="submission" date="2015-06" db="UniProtKB">
        <authorList>
            <consortium name="EnsemblFungi"/>
        </authorList>
    </citation>
    <scope>IDENTIFICATION</scope>
    <source>
        <strain evidence="5">ATCC 64411</strain>
    </source>
</reference>
<dbReference type="PROSITE" id="PS50297">
    <property type="entry name" value="ANK_REP_REGION"/>
    <property type="match status" value="4"/>
</dbReference>
<reference evidence="4" key="3">
    <citation type="submission" date="2011-03" db="EMBL/GenBank/DDBJ databases">
        <title>Annotation of Magnaporthe poae ATCC 64411.</title>
        <authorList>
            <person name="Ma L.-J."/>
            <person name="Dead R."/>
            <person name="Young S.K."/>
            <person name="Zeng Q."/>
            <person name="Gargeya S."/>
            <person name="Fitzgerald M."/>
            <person name="Haas B."/>
            <person name="Abouelleil A."/>
            <person name="Alvarado L."/>
            <person name="Arachchi H.M."/>
            <person name="Berlin A."/>
            <person name="Brown A."/>
            <person name="Chapman S.B."/>
            <person name="Chen Z."/>
            <person name="Dunbar C."/>
            <person name="Freedman E."/>
            <person name="Gearin G."/>
            <person name="Gellesch M."/>
            <person name="Goldberg J."/>
            <person name="Griggs A."/>
            <person name="Gujja S."/>
            <person name="Heiman D."/>
            <person name="Howarth C."/>
            <person name="Larson L."/>
            <person name="Lui A."/>
            <person name="MacDonald P.J.P."/>
            <person name="Mehta T."/>
            <person name="Montmayeur A."/>
            <person name="Murphy C."/>
            <person name="Neiman D."/>
            <person name="Pearson M."/>
            <person name="Priest M."/>
            <person name="Roberts A."/>
            <person name="Saif S."/>
            <person name="Shea T."/>
            <person name="Shenoy N."/>
            <person name="Sisk P."/>
            <person name="Stolte C."/>
            <person name="Sykes S."/>
            <person name="Yandava C."/>
            <person name="Wortman J."/>
            <person name="Nusbaum C."/>
            <person name="Birren B."/>
        </authorList>
    </citation>
    <scope>NUCLEOTIDE SEQUENCE</scope>
    <source>
        <strain evidence="4">ATCC 64411</strain>
    </source>
</reference>